<comment type="caution">
    <text evidence="2">The sequence shown here is derived from an EMBL/GenBank/DDBJ whole genome shotgun (WGS) entry which is preliminary data.</text>
</comment>
<evidence type="ECO:0000313" key="2">
    <source>
        <dbReference type="EMBL" id="KAK9043392.1"/>
    </source>
</evidence>
<proteinExistence type="predicted"/>
<protein>
    <submittedName>
        <fullName evidence="2">Uncharacterized protein</fullName>
    </submittedName>
</protein>
<keyword evidence="3" id="KW-1185">Reference proteome</keyword>
<organism evidence="2 3">
    <name type="scientific">Hibiscus sabdariffa</name>
    <name type="common">roselle</name>
    <dbReference type="NCBI Taxonomy" id="183260"/>
    <lineage>
        <taxon>Eukaryota</taxon>
        <taxon>Viridiplantae</taxon>
        <taxon>Streptophyta</taxon>
        <taxon>Embryophyta</taxon>
        <taxon>Tracheophyta</taxon>
        <taxon>Spermatophyta</taxon>
        <taxon>Magnoliopsida</taxon>
        <taxon>eudicotyledons</taxon>
        <taxon>Gunneridae</taxon>
        <taxon>Pentapetalae</taxon>
        <taxon>rosids</taxon>
        <taxon>malvids</taxon>
        <taxon>Malvales</taxon>
        <taxon>Malvaceae</taxon>
        <taxon>Malvoideae</taxon>
        <taxon>Hibiscus</taxon>
    </lineage>
</organism>
<evidence type="ECO:0000256" key="1">
    <source>
        <dbReference type="SAM" id="MobiDB-lite"/>
    </source>
</evidence>
<dbReference type="EMBL" id="JBBPBN010000003">
    <property type="protein sequence ID" value="KAK9043392.1"/>
    <property type="molecule type" value="Genomic_DNA"/>
</dbReference>
<evidence type="ECO:0000313" key="3">
    <source>
        <dbReference type="Proteomes" id="UP001396334"/>
    </source>
</evidence>
<feature type="region of interest" description="Disordered" evidence="1">
    <location>
        <begin position="232"/>
        <end position="254"/>
    </location>
</feature>
<accession>A0ABR2U0Z8</accession>
<name>A0ABR2U0Z8_9ROSI</name>
<dbReference type="Proteomes" id="UP001396334">
    <property type="component" value="Unassembled WGS sequence"/>
</dbReference>
<reference evidence="2 3" key="1">
    <citation type="journal article" date="2024" name="G3 (Bethesda)">
        <title>Genome assembly of Hibiscus sabdariffa L. provides insights into metabolisms of medicinal natural products.</title>
        <authorList>
            <person name="Kim T."/>
        </authorList>
    </citation>
    <scope>NUCLEOTIDE SEQUENCE [LARGE SCALE GENOMIC DNA]</scope>
    <source>
        <strain evidence="2">TK-2024</strain>
        <tissue evidence="2">Old leaves</tissue>
    </source>
</reference>
<sequence>MNGENPNATNRNSILYGLHGGELPGSGADLGIVKILERPESPSELETGRAPKNGRSDFGLTIAMKAEDTKIDGLVSGAAKSAALTGEATDGKTVMYATMLAKSSHEDVCSKRILNFTDEEVVVLDEDCLVDEPDAFLTIIFSDHVHDQIDKSSNEIRENLSSVGPRLEVDGSLTECYGPWMVATGQRRHYIAPNIVDKDMFVASGLKSGFCFVALATTEDGAGLEQTMKAEHDVKKAEENDGTRVEAKTIARGK</sequence>
<gene>
    <name evidence="2" type="ORF">V6N11_071737</name>
</gene>